<sequence>MACKCFFETRKASVCSESSARLIKLSECRRDINDHLQACHLGQLRGKKLHKIKLAENMTLLQGQRPEESNQQEDEPYRLAKRMAAINLATVTSTPATTPPQPKANAFISDWTLGCRSGTETKSSGDDEAAESTSEFAMTWKLTADHSVKLAVEAVTNKEKSQKANVGKGEFPIAKNDKRVQVGQY</sequence>
<evidence type="ECO:0000313" key="2">
    <source>
        <dbReference type="Proteomes" id="UP000225706"/>
    </source>
</evidence>
<gene>
    <name evidence="1" type="ORF">AWC38_SpisGene936</name>
</gene>
<name>A0A2B4SW82_STYPI</name>
<accession>A0A2B4SW82</accession>
<evidence type="ECO:0000313" key="1">
    <source>
        <dbReference type="EMBL" id="PFX34151.1"/>
    </source>
</evidence>
<organism evidence="1 2">
    <name type="scientific">Stylophora pistillata</name>
    <name type="common">Smooth cauliflower coral</name>
    <dbReference type="NCBI Taxonomy" id="50429"/>
    <lineage>
        <taxon>Eukaryota</taxon>
        <taxon>Metazoa</taxon>
        <taxon>Cnidaria</taxon>
        <taxon>Anthozoa</taxon>
        <taxon>Hexacorallia</taxon>
        <taxon>Scleractinia</taxon>
        <taxon>Astrocoeniina</taxon>
        <taxon>Pocilloporidae</taxon>
        <taxon>Stylophora</taxon>
    </lineage>
</organism>
<dbReference type="Proteomes" id="UP000225706">
    <property type="component" value="Unassembled WGS sequence"/>
</dbReference>
<dbReference type="EMBL" id="LSMT01000006">
    <property type="protein sequence ID" value="PFX34151.1"/>
    <property type="molecule type" value="Genomic_DNA"/>
</dbReference>
<comment type="caution">
    <text evidence="1">The sequence shown here is derived from an EMBL/GenBank/DDBJ whole genome shotgun (WGS) entry which is preliminary data.</text>
</comment>
<reference evidence="2" key="1">
    <citation type="journal article" date="2017" name="bioRxiv">
        <title>Comparative analysis of the genomes of Stylophora pistillata and Acropora digitifera provides evidence for extensive differences between species of corals.</title>
        <authorList>
            <person name="Voolstra C.R."/>
            <person name="Li Y."/>
            <person name="Liew Y.J."/>
            <person name="Baumgarten S."/>
            <person name="Zoccola D."/>
            <person name="Flot J.-F."/>
            <person name="Tambutte S."/>
            <person name="Allemand D."/>
            <person name="Aranda M."/>
        </authorList>
    </citation>
    <scope>NUCLEOTIDE SEQUENCE [LARGE SCALE GENOMIC DNA]</scope>
</reference>
<protein>
    <submittedName>
        <fullName evidence="1">Uncharacterized protein</fullName>
    </submittedName>
</protein>
<keyword evidence="2" id="KW-1185">Reference proteome</keyword>
<proteinExistence type="predicted"/>
<dbReference type="AlphaFoldDB" id="A0A2B4SW82"/>